<evidence type="ECO:0000256" key="1">
    <source>
        <dbReference type="ARBA" id="ARBA00022679"/>
    </source>
</evidence>
<dbReference type="InterPro" id="IPR050832">
    <property type="entry name" value="Bact_Acetyltransf"/>
</dbReference>
<dbReference type="PROSITE" id="PS51186">
    <property type="entry name" value="GNAT"/>
    <property type="match status" value="1"/>
</dbReference>
<dbReference type="AlphaFoldDB" id="A0A1Y5RZ31"/>
<dbReference type="InterPro" id="IPR016181">
    <property type="entry name" value="Acyl_CoA_acyltransferase"/>
</dbReference>
<protein>
    <submittedName>
        <fullName evidence="4">Putative acyltransferase</fullName>
    </submittedName>
</protein>
<name>A0A1Y5RZ31_9RHOB</name>
<dbReference type="GO" id="GO:0016747">
    <property type="term" value="F:acyltransferase activity, transferring groups other than amino-acyl groups"/>
    <property type="evidence" value="ECO:0007669"/>
    <property type="project" value="InterPro"/>
</dbReference>
<accession>A0A1Y5RZ31</accession>
<dbReference type="EMBL" id="FWFO01000001">
    <property type="protein sequence ID" value="SLN26209.1"/>
    <property type="molecule type" value="Genomic_DNA"/>
</dbReference>
<keyword evidence="1 4" id="KW-0808">Transferase</keyword>
<sequence length="161" mass="17547">MQNKRGISQTFGAVPRGRVVRPATVFDVFDMSAILIRSITQLCGADHKGDPDQIAAWTANKTPDGLRQWFAGDHVLWVAEWDGQICGVAAASPKGEVSVLYVDPPATGRGVGSALLQQVEGHLREAGFAEAYLKSTYTAQAFYLRLGWQRAGDELRMIKSL</sequence>
<keyword evidence="5" id="KW-1185">Reference proteome</keyword>
<dbReference type="PANTHER" id="PTHR43877">
    <property type="entry name" value="AMINOALKYLPHOSPHONATE N-ACETYLTRANSFERASE-RELATED-RELATED"/>
    <property type="match status" value="1"/>
</dbReference>
<organism evidence="4 5">
    <name type="scientific">Falsiruegeria litorea R37</name>
    <dbReference type="NCBI Taxonomy" id="1200284"/>
    <lineage>
        <taxon>Bacteria</taxon>
        <taxon>Pseudomonadati</taxon>
        <taxon>Pseudomonadota</taxon>
        <taxon>Alphaproteobacteria</taxon>
        <taxon>Rhodobacterales</taxon>
        <taxon>Roseobacteraceae</taxon>
        <taxon>Falsiruegeria</taxon>
    </lineage>
</organism>
<dbReference type="SUPFAM" id="SSF55729">
    <property type="entry name" value="Acyl-CoA N-acyltransferases (Nat)"/>
    <property type="match status" value="1"/>
</dbReference>
<evidence type="ECO:0000313" key="4">
    <source>
        <dbReference type="EMBL" id="SLN26209.1"/>
    </source>
</evidence>
<dbReference type="CDD" id="cd04301">
    <property type="entry name" value="NAT_SF"/>
    <property type="match status" value="1"/>
</dbReference>
<evidence type="ECO:0000256" key="2">
    <source>
        <dbReference type="ARBA" id="ARBA00023315"/>
    </source>
</evidence>
<proteinExistence type="predicted"/>
<dbReference type="InterPro" id="IPR000182">
    <property type="entry name" value="GNAT_dom"/>
</dbReference>
<dbReference type="Pfam" id="PF13673">
    <property type="entry name" value="Acetyltransf_10"/>
    <property type="match status" value="1"/>
</dbReference>
<evidence type="ECO:0000313" key="5">
    <source>
        <dbReference type="Proteomes" id="UP000193077"/>
    </source>
</evidence>
<dbReference type="Gene3D" id="3.40.630.30">
    <property type="match status" value="1"/>
</dbReference>
<gene>
    <name evidence="4" type="ORF">TRL7639_00940</name>
</gene>
<dbReference type="RefSeq" id="WP_085794609.1">
    <property type="nucleotide sequence ID" value="NZ_FWFO01000001.1"/>
</dbReference>
<dbReference type="OrthoDB" id="9789081at2"/>
<reference evidence="4 5" key="1">
    <citation type="submission" date="2017-03" db="EMBL/GenBank/DDBJ databases">
        <authorList>
            <person name="Afonso C.L."/>
            <person name="Miller P.J."/>
            <person name="Scott M.A."/>
            <person name="Spackman E."/>
            <person name="Goraichik I."/>
            <person name="Dimitrov K.M."/>
            <person name="Suarez D.L."/>
            <person name="Swayne D.E."/>
        </authorList>
    </citation>
    <scope>NUCLEOTIDE SEQUENCE [LARGE SCALE GENOMIC DNA]</scope>
    <source>
        <strain evidence="4 5">CECT 7639</strain>
    </source>
</reference>
<evidence type="ECO:0000259" key="3">
    <source>
        <dbReference type="PROSITE" id="PS51186"/>
    </source>
</evidence>
<dbReference type="Proteomes" id="UP000193077">
    <property type="component" value="Unassembled WGS sequence"/>
</dbReference>
<feature type="domain" description="N-acetyltransferase" evidence="3">
    <location>
        <begin position="34"/>
        <end position="161"/>
    </location>
</feature>
<keyword evidence="2 4" id="KW-0012">Acyltransferase</keyword>